<keyword evidence="5 6" id="KW-0472">Membrane</keyword>
<feature type="transmembrane region" description="Helical" evidence="6">
    <location>
        <begin position="102"/>
        <end position="120"/>
    </location>
</feature>
<feature type="transmembrane region" description="Helical" evidence="6">
    <location>
        <begin position="64"/>
        <end position="90"/>
    </location>
</feature>
<protein>
    <submittedName>
        <fullName evidence="8">Membrane protein containing DUF893, YccS/YhfK</fullName>
    </submittedName>
</protein>
<comment type="subcellular location">
    <subcellularLocation>
        <location evidence="1">Cell membrane</location>
        <topology evidence="1">Multi-pass membrane protein</topology>
    </subcellularLocation>
</comment>
<name>T0Y970_9ZZZZ</name>
<evidence type="ECO:0000256" key="1">
    <source>
        <dbReference type="ARBA" id="ARBA00004651"/>
    </source>
</evidence>
<reference evidence="8" key="1">
    <citation type="submission" date="2013-08" db="EMBL/GenBank/DDBJ databases">
        <authorList>
            <person name="Mendez C."/>
            <person name="Richter M."/>
            <person name="Ferrer M."/>
            <person name="Sanchez J."/>
        </authorList>
    </citation>
    <scope>NUCLEOTIDE SEQUENCE</scope>
</reference>
<evidence type="ECO:0000256" key="5">
    <source>
        <dbReference type="ARBA" id="ARBA00023136"/>
    </source>
</evidence>
<feature type="non-terminal residue" evidence="8">
    <location>
        <position position="1"/>
    </location>
</feature>
<evidence type="ECO:0000313" key="8">
    <source>
        <dbReference type="EMBL" id="EQD28382.1"/>
    </source>
</evidence>
<gene>
    <name evidence="8" type="ORF">B2A_14967</name>
</gene>
<proteinExistence type="predicted"/>
<feature type="transmembrane region" description="Helical" evidence="6">
    <location>
        <begin position="12"/>
        <end position="28"/>
    </location>
</feature>
<comment type="caution">
    <text evidence="8">The sequence shown here is derived from an EMBL/GenBank/DDBJ whole genome shotgun (WGS) entry which is preliminary data.</text>
</comment>
<evidence type="ECO:0000256" key="3">
    <source>
        <dbReference type="ARBA" id="ARBA00022692"/>
    </source>
</evidence>
<keyword evidence="2" id="KW-1003">Cell membrane</keyword>
<dbReference type="PANTHER" id="PTHR30509">
    <property type="entry name" value="P-HYDROXYBENZOIC ACID EFFLUX PUMP SUBUNIT-RELATED"/>
    <property type="match status" value="1"/>
</dbReference>
<organism evidence="8">
    <name type="scientific">mine drainage metagenome</name>
    <dbReference type="NCBI Taxonomy" id="410659"/>
    <lineage>
        <taxon>unclassified sequences</taxon>
        <taxon>metagenomes</taxon>
        <taxon>ecological metagenomes</taxon>
    </lineage>
</organism>
<evidence type="ECO:0000256" key="6">
    <source>
        <dbReference type="SAM" id="Phobius"/>
    </source>
</evidence>
<dbReference type="InterPro" id="IPR049453">
    <property type="entry name" value="Memb_transporter_dom"/>
</dbReference>
<dbReference type="EMBL" id="AUZZ01010890">
    <property type="protein sequence ID" value="EQD28382.1"/>
    <property type="molecule type" value="Genomic_DNA"/>
</dbReference>
<feature type="domain" description="Integral membrane bound transporter" evidence="7">
    <location>
        <begin position="20"/>
        <end position="124"/>
    </location>
</feature>
<feature type="transmembrane region" description="Helical" evidence="6">
    <location>
        <begin position="34"/>
        <end position="57"/>
    </location>
</feature>
<keyword evidence="3 6" id="KW-0812">Transmembrane</keyword>
<evidence type="ECO:0000256" key="2">
    <source>
        <dbReference type="ARBA" id="ARBA00022475"/>
    </source>
</evidence>
<dbReference type="GO" id="GO:0005886">
    <property type="term" value="C:plasma membrane"/>
    <property type="evidence" value="ECO:0007669"/>
    <property type="project" value="UniProtKB-SubCell"/>
</dbReference>
<dbReference type="AlphaFoldDB" id="T0Y970"/>
<dbReference type="PANTHER" id="PTHR30509:SF8">
    <property type="entry name" value="INNER MEMBRANE PROTEIN YCCS"/>
    <property type="match status" value="1"/>
</dbReference>
<accession>T0Y970</accession>
<reference evidence="8" key="2">
    <citation type="journal article" date="2014" name="ISME J.">
        <title>Microbial stratification in low pH oxic and suboxic macroscopic growths along an acid mine drainage.</title>
        <authorList>
            <person name="Mendez-Garcia C."/>
            <person name="Mesa V."/>
            <person name="Sprenger R.R."/>
            <person name="Richter M."/>
            <person name="Diez M.S."/>
            <person name="Solano J."/>
            <person name="Bargiela R."/>
            <person name="Golyshina O.V."/>
            <person name="Manteca A."/>
            <person name="Ramos J.L."/>
            <person name="Gallego J.R."/>
            <person name="Llorente I."/>
            <person name="Martins Dos Santos V.A."/>
            <person name="Jensen O.N."/>
            <person name="Pelaez A.I."/>
            <person name="Sanchez J."/>
            <person name="Ferrer M."/>
        </authorList>
    </citation>
    <scope>NUCLEOTIDE SEQUENCE</scope>
</reference>
<keyword evidence="4 6" id="KW-1133">Transmembrane helix</keyword>
<evidence type="ECO:0000259" key="7">
    <source>
        <dbReference type="Pfam" id="PF13515"/>
    </source>
</evidence>
<evidence type="ECO:0000256" key="4">
    <source>
        <dbReference type="ARBA" id="ARBA00022989"/>
    </source>
</evidence>
<dbReference type="Pfam" id="PF13515">
    <property type="entry name" value="FUSC_2"/>
    <property type="match status" value="1"/>
</dbReference>
<sequence>LTPRSAAFRHAIRTAVCFSLALWLGRILPLKHGYWLPMTVAIVLRADYAGTLSYGLLRMAGTVLGLVLTTALVLVLPANAWIHLAVLAALCAGYRYLGNVHYAAAVACLTGLVVLLLAFVGERPEPTVIRPADRHRAGQRRRAHRLRALADLGEGARAGDVGTIAAGVCGIPGLD</sequence>
<feature type="non-terminal residue" evidence="8">
    <location>
        <position position="175"/>
    </location>
</feature>